<comment type="caution">
    <text evidence="2">The sequence shown here is derived from an EMBL/GenBank/DDBJ whole genome shotgun (WGS) entry which is preliminary data.</text>
</comment>
<proteinExistence type="predicted"/>
<sequence>MFTLSRSAYSSHPDPSQLRVSSPHHYREPTVALCPHHRLARDVLDIWRVSPSPPPCTQNQQEFYQPTLSWDINLQKASCLRAHGPEASLSGCRNLNLSLRRGRTPKALNPETLNIQYIQNRAGTFCTPDYARTQMYGLGQN</sequence>
<organism evidence="2 3">
    <name type="scientific">Solea senegalensis</name>
    <name type="common">Senegalese sole</name>
    <dbReference type="NCBI Taxonomy" id="28829"/>
    <lineage>
        <taxon>Eukaryota</taxon>
        <taxon>Metazoa</taxon>
        <taxon>Chordata</taxon>
        <taxon>Craniata</taxon>
        <taxon>Vertebrata</taxon>
        <taxon>Euteleostomi</taxon>
        <taxon>Actinopterygii</taxon>
        <taxon>Neopterygii</taxon>
        <taxon>Teleostei</taxon>
        <taxon>Neoteleostei</taxon>
        <taxon>Acanthomorphata</taxon>
        <taxon>Carangaria</taxon>
        <taxon>Pleuronectiformes</taxon>
        <taxon>Pleuronectoidei</taxon>
        <taxon>Soleidae</taxon>
        <taxon>Solea</taxon>
    </lineage>
</organism>
<feature type="region of interest" description="Disordered" evidence="1">
    <location>
        <begin position="1"/>
        <end position="22"/>
    </location>
</feature>
<accession>A0AAV6QIU0</accession>
<dbReference type="AlphaFoldDB" id="A0AAV6QIU0"/>
<gene>
    <name evidence="2" type="ORF">JOB18_048449</name>
</gene>
<evidence type="ECO:0000313" key="2">
    <source>
        <dbReference type="EMBL" id="KAG7491088.1"/>
    </source>
</evidence>
<keyword evidence="3" id="KW-1185">Reference proteome</keyword>
<evidence type="ECO:0000313" key="3">
    <source>
        <dbReference type="Proteomes" id="UP000693946"/>
    </source>
</evidence>
<name>A0AAV6QIU0_SOLSE</name>
<evidence type="ECO:0000256" key="1">
    <source>
        <dbReference type="SAM" id="MobiDB-lite"/>
    </source>
</evidence>
<dbReference type="EMBL" id="JAGKHQ010000017">
    <property type="protein sequence ID" value="KAG7491088.1"/>
    <property type="molecule type" value="Genomic_DNA"/>
</dbReference>
<dbReference type="Proteomes" id="UP000693946">
    <property type="component" value="Linkage Group LG5"/>
</dbReference>
<feature type="compositionally biased region" description="Polar residues" evidence="1">
    <location>
        <begin position="1"/>
        <end position="20"/>
    </location>
</feature>
<reference evidence="2 3" key="1">
    <citation type="journal article" date="2021" name="Sci. Rep.">
        <title>Chromosome anchoring in Senegalese sole (Solea senegalensis) reveals sex-associated markers and genome rearrangements in flatfish.</title>
        <authorList>
            <person name="Guerrero-Cozar I."/>
            <person name="Gomez-Garrido J."/>
            <person name="Berbel C."/>
            <person name="Martinez-Blanch J.F."/>
            <person name="Alioto T."/>
            <person name="Claros M.G."/>
            <person name="Gagnaire P.A."/>
            <person name="Manchado M."/>
        </authorList>
    </citation>
    <scope>NUCLEOTIDE SEQUENCE [LARGE SCALE GENOMIC DNA]</scope>
    <source>
        <strain evidence="2">Sse05_10M</strain>
    </source>
</reference>
<protein>
    <submittedName>
        <fullName evidence="2">Uncharacterized protein</fullName>
    </submittedName>
</protein>